<comment type="similarity">
    <text evidence="1">Belongs to the ClpS family.</text>
</comment>
<dbReference type="Pfam" id="PF02617">
    <property type="entry name" value="ClpS"/>
    <property type="match status" value="1"/>
</dbReference>
<reference evidence="3" key="1">
    <citation type="submission" date="2021-08" db="EMBL/GenBank/DDBJ databases">
        <title>Comparative analyses of Brucepasteria parasyntrophica and Teretinema zuelzerae.</title>
        <authorList>
            <person name="Song Y."/>
            <person name="Brune A."/>
        </authorList>
    </citation>
    <scope>NUCLEOTIDE SEQUENCE</scope>
    <source>
        <strain evidence="3">DSM 1903</strain>
    </source>
</reference>
<keyword evidence="4" id="KW-1185">Reference proteome</keyword>
<evidence type="ECO:0000259" key="2">
    <source>
        <dbReference type="Pfam" id="PF02617"/>
    </source>
</evidence>
<keyword evidence="3" id="KW-0645">Protease</keyword>
<dbReference type="InterPro" id="IPR014719">
    <property type="entry name" value="Ribosomal_bL12_C/ClpS-like"/>
</dbReference>
<comment type="function">
    <text evidence="1">Involved in the modulation of the specificity of the ClpAP-mediated ATP-dependent protein degradation.</text>
</comment>
<sequence>MNPDNRVDQRTFLSEDVDEPKQYRVVLLNDDFTTKDFVVAILVGVFHKTHEEALFIMEDVHRKGRGVVGSYIYDIAATRCVQVHEAARQNGYPLRCVMEQL</sequence>
<evidence type="ECO:0000313" key="4">
    <source>
        <dbReference type="Proteomes" id="UP001198163"/>
    </source>
</evidence>
<dbReference type="PANTHER" id="PTHR33473:SF19">
    <property type="entry name" value="ATP-DEPENDENT CLP PROTEASE ADAPTER PROTEIN CLPS"/>
    <property type="match status" value="1"/>
</dbReference>
<dbReference type="GO" id="GO:0006508">
    <property type="term" value="P:proteolysis"/>
    <property type="evidence" value="ECO:0007669"/>
    <property type="project" value="UniProtKB-UniRule"/>
</dbReference>
<dbReference type="PANTHER" id="PTHR33473">
    <property type="entry name" value="ATP-DEPENDENT CLP PROTEASE ADAPTER PROTEIN CLPS1, CHLOROPLASTIC"/>
    <property type="match status" value="1"/>
</dbReference>
<dbReference type="EMBL" id="JAINWA010000003">
    <property type="protein sequence ID" value="MCD1655575.1"/>
    <property type="molecule type" value="Genomic_DNA"/>
</dbReference>
<evidence type="ECO:0000256" key="1">
    <source>
        <dbReference type="HAMAP-Rule" id="MF_00302"/>
    </source>
</evidence>
<comment type="subunit">
    <text evidence="1">Binds to the N-terminal domain of the chaperone ClpA.</text>
</comment>
<evidence type="ECO:0000313" key="3">
    <source>
        <dbReference type="EMBL" id="MCD1655575.1"/>
    </source>
</evidence>
<dbReference type="GO" id="GO:0008233">
    <property type="term" value="F:peptidase activity"/>
    <property type="evidence" value="ECO:0007669"/>
    <property type="project" value="UniProtKB-KW"/>
</dbReference>
<dbReference type="Proteomes" id="UP001198163">
    <property type="component" value="Unassembled WGS sequence"/>
</dbReference>
<proteinExistence type="inferred from homology"/>
<name>A0AAE3EJS3_9SPIR</name>
<keyword evidence="3" id="KW-0378">Hydrolase</keyword>
<comment type="caution">
    <text evidence="3">The sequence shown here is derived from an EMBL/GenBank/DDBJ whole genome shotgun (WGS) entry which is preliminary data.</text>
</comment>
<dbReference type="AlphaFoldDB" id="A0AAE3EJS3"/>
<dbReference type="InterPro" id="IPR003769">
    <property type="entry name" value="ClpS_core"/>
</dbReference>
<organism evidence="3 4">
    <name type="scientific">Teretinema zuelzerae</name>
    <dbReference type="NCBI Taxonomy" id="156"/>
    <lineage>
        <taxon>Bacteria</taxon>
        <taxon>Pseudomonadati</taxon>
        <taxon>Spirochaetota</taxon>
        <taxon>Spirochaetia</taxon>
        <taxon>Spirochaetales</taxon>
        <taxon>Treponemataceae</taxon>
        <taxon>Teretinema</taxon>
    </lineage>
</organism>
<accession>A0AAE3EJS3</accession>
<dbReference type="Gene3D" id="3.30.1390.10">
    <property type="match status" value="1"/>
</dbReference>
<dbReference type="InterPro" id="IPR022935">
    <property type="entry name" value="ClpS"/>
</dbReference>
<feature type="domain" description="Adaptor protein ClpS core" evidence="2">
    <location>
        <begin position="19"/>
        <end position="96"/>
    </location>
</feature>
<dbReference type="GO" id="GO:0030163">
    <property type="term" value="P:protein catabolic process"/>
    <property type="evidence" value="ECO:0007669"/>
    <property type="project" value="InterPro"/>
</dbReference>
<protein>
    <recommendedName>
        <fullName evidence="1">ATP-dependent Clp protease adapter protein ClpS</fullName>
    </recommendedName>
</protein>
<gene>
    <name evidence="1" type="primary">clpS</name>
    <name evidence="3" type="ORF">K7J14_12815</name>
</gene>
<dbReference type="HAMAP" id="MF_00302">
    <property type="entry name" value="ClpS"/>
    <property type="match status" value="1"/>
</dbReference>
<dbReference type="SUPFAM" id="SSF54736">
    <property type="entry name" value="ClpS-like"/>
    <property type="match status" value="1"/>
</dbReference>
<dbReference type="RefSeq" id="WP_230756982.1">
    <property type="nucleotide sequence ID" value="NZ_JAINWA010000003.1"/>
</dbReference>